<proteinExistence type="predicted"/>
<evidence type="ECO:0008006" key="6">
    <source>
        <dbReference type="Google" id="ProtNLM"/>
    </source>
</evidence>
<dbReference type="EMBL" id="CM001221">
    <property type="protein sequence ID" value="AES94621.1"/>
    <property type="molecule type" value="Genomic_DNA"/>
</dbReference>
<evidence type="ECO:0000313" key="2">
    <source>
        <dbReference type="EMBL" id="AES94621.1"/>
    </source>
</evidence>
<keyword evidence="1" id="KW-0732">Signal</keyword>
<feature type="chain" id="PRO_5014573355" description="Transmembrane protein" evidence="1">
    <location>
        <begin position="25"/>
        <end position="86"/>
    </location>
</feature>
<dbReference type="Proteomes" id="UP000265566">
    <property type="component" value="Chromosome 5"/>
</dbReference>
<dbReference type="AlphaFoldDB" id="G7K584"/>
<dbReference type="OMA" id="RPNTVNC"/>
<reference evidence="2 5" key="2">
    <citation type="journal article" date="2014" name="BMC Genomics">
        <title>An improved genome release (version Mt4.0) for the model legume Medicago truncatula.</title>
        <authorList>
            <person name="Tang H."/>
            <person name="Krishnakumar V."/>
            <person name="Bidwell S."/>
            <person name="Rosen B."/>
            <person name="Chan A."/>
            <person name="Zhou S."/>
            <person name="Gentzbittel L."/>
            <person name="Childs K.L."/>
            <person name="Yandell M."/>
            <person name="Gundlach H."/>
            <person name="Mayer K.F."/>
            <person name="Schwartz D.C."/>
            <person name="Town C.D."/>
        </authorList>
    </citation>
    <scope>GENOME REANNOTATION</scope>
    <source>
        <strain evidence="4 5">cv. Jemalong A17</strain>
    </source>
</reference>
<sequence>MKLSILLPIVIIVLAVTRPNTVNCRGYPSQVKAIDEPINELKLKVIDEPIKELKIMKEKANNVFRVLIGGQVHTMTSGPSEKGPGH</sequence>
<dbReference type="EnsemblPlants" id="AES94621">
    <property type="protein sequence ID" value="AES94621"/>
    <property type="gene ID" value="MTR_5g016470"/>
</dbReference>
<reference evidence="4" key="3">
    <citation type="submission" date="2015-04" db="UniProtKB">
        <authorList>
            <consortium name="EnsemblPlants"/>
        </authorList>
    </citation>
    <scope>IDENTIFICATION</scope>
    <source>
        <strain evidence="4">cv. Jemalong A17</strain>
    </source>
</reference>
<gene>
    <name evidence="2" type="ordered locus">MTR_5g016470</name>
    <name evidence="3" type="ORF">MtrunA17_Chr5g0401711</name>
</gene>
<evidence type="ECO:0000313" key="5">
    <source>
        <dbReference type="Proteomes" id="UP000002051"/>
    </source>
</evidence>
<accession>G7K584</accession>
<keyword evidence="5" id="KW-1185">Reference proteome</keyword>
<feature type="signal peptide" evidence="1">
    <location>
        <begin position="1"/>
        <end position="24"/>
    </location>
</feature>
<evidence type="ECO:0000256" key="1">
    <source>
        <dbReference type="SAM" id="SignalP"/>
    </source>
</evidence>
<dbReference type="EMBL" id="PSQE01000005">
    <property type="protein sequence ID" value="RHN53976.1"/>
    <property type="molecule type" value="Genomic_DNA"/>
</dbReference>
<name>G7K584_MEDTR</name>
<reference evidence="2 5" key="1">
    <citation type="journal article" date="2011" name="Nature">
        <title>The Medicago genome provides insight into the evolution of rhizobial symbioses.</title>
        <authorList>
            <person name="Young N.D."/>
            <person name="Debelle F."/>
            <person name="Oldroyd G.E."/>
            <person name="Geurts R."/>
            <person name="Cannon S.B."/>
            <person name="Udvardi M.K."/>
            <person name="Benedito V.A."/>
            <person name="Mayer K.F."/>
            <person name="Gouzy J."/>
            <person name="Schoof H."/>
            <person name="Van de Peer Y."/>
            <person name="Proost S."/>
            <person name="Cook D.R."/>
            <person name="Meyers B.C."/>
            <person name="Spannagl M."/>
            <person name="Cheung F."/>
            <person name="De Mita S."/>
            <person name="Krishnakumar V."/>
            <person name="Gundlach H."/>
            <person name="Zhou S."/>
            <person name="Mudge J."/>
            <person name="Bharti A.K."/>
            <person name="Murray J.D."/>
            <person name="Naoumkina M.A."/>
            <person name="Rosen B."/>
            <person name="Silverstein K.A."/>
            <person name="Tang H."/>
            <person name="Rombauts S."/>
            <person name="Zhao P.X."/>
            <person name="Zhou P."/>
            <person name="Barbe V."/>
            <person name="Bardou P."/>
            <person name="Bechner M."/>
            <person name="Bellec A."/>
            <person name="Berger A."/>
            <person name="Berges H."/>
            <person name="Bidwell S."/>
            <person name="Bisseling T."/>
            <person name="Choisne N."/>
            <person name="Couloux A."/>
            <person name="Denny R."/>
            <person name="Deshpande S."/>
            <person name="Dai X."/>
            <person name="Doyle J.J."/>
            <person name="Dudez A.M."/>
            <person name="Farmer A.D."/>
            <person name="Fouteau S."/>
            <person name="Franken C."/>
            <person name="Gibelin C."/>
            <person name="Gish J."/>
            <person name="Goldstein S."/>
            <person name="Gonzalez A.J."/>
            <person name="Green P.J."/>
            <person name="Hallab A."/>
            <person name="Hartog M."/>
            <person name="Hua A."/>
            <person name="Humphray S.J."/>
            <person name="Jeong D.H."/>
            <person name="Jing Y."/>
            <person name="Jocker A."/>
            <person name="Kenton S.M."/>
            <person name="Kim D.J."/>
            <person name="Klee K."/>
            <person name="Lai H."/>
            <person name="Lang C."/>
            <person name="Lin S."/>
            <person name="Macmil S.L."/>
            <person name="Magdelenat G."/>
            <person name="Matthews L."/>
            <person name="McCorrison J."/>
            <person name="Monaghan E.L."/>
            <person name="Mun J.H."/>
            <person name="Najar F.Z."/>
            <person name="Nicholson C."/>
            <person name="Noirot C."/>
            <person name="O'Bleness M."/>
            <person name="Paule C.R."/>
            <person name="Poulain J."/>
            <person name="Prion F."/>
            <person name="Qin B."/>
            <person name="Qu C."/>
            <person name="Retzel E.F."/>
            <person name="Riddle C."/>
            <person name="Sallet E."/>
            <person name="Samain S."/>
            <person name="Samson N."/>
            <person name="Sanders I."/>
            <person name="Saurat O."/>
            <person name="Scarpelli C."/>
            <person name="Schiex T."/>
            <person name="Segurens B."/>
            <person name="Severin A.J."/>
            <person name="Sherrier D.J."/>
            <person name="Shi R."/>
            <person name="Sims S."/>
            <person name="Singer S.R."/>
            <person name="Sinharoy S."/>
            <person name="Sterck L."/>
            <person name="Viollet A."/>
            <person name="Wang B.B."/>
            <person name="Wang K."/>
            <person name="Wang M."/>
            <person name="Wang X."/>
            <person name="Warfsmann J."/>
            <person name="Weissenbach J."/>
            <person name="White D.D."/>
            <person name="White J.D."/>
            <person name="Wiley G.B."/>
            <person name="Wincker P."/>
            <person name="Xing Y."/>
            <person name="Yang L."/>
            <person name="Yao Z."/>
            <person name="Ying F."/>
            <person name="Zhai J."/>
            <person name="Zhou L."/>
            <person name="Zuber A."/>
            <person name="Denarie J."/>
            <person name="Dixon R.A."/>
            <person name="May G.D."/>
            <person name="Schwartz D.C."/>
            <person name="Rogers J."/>
            <person name="Quetier F."/>
            <person name="Town C.D."/>
            <person name="Roe B.A."/>
        </authorList>
    </citation>
    <scope>NUCLEOTIDE SEQUENCE [LARGE SCALE GENOMIC DNA]</scope>
    <source>
        <strain evidence="2">A17</strain>
        <strain evidence="4 5">cv. Jemalong A17</strain>
    </source>
</reference>
<protein>
    <recommendedName>
        <fullName evidence="6">Transmembrane protein</fullName>
    </recommendedName>
</protein>
<dbReference type="HOGENOM" id="CLU_2487858_0_0_1"/>
<dbReference type="PaxDb" id="3880-AES94621"/>
<evidence type="ECO:0000313" key="3">
    <source>
        <dbReference type="EMBL" id="RHN53976.1"/>
    </source>
</evidence>
<reference evidence="3" key="4">
    <citation type="journal article" date="2018" name="Nat. Plants">
        <title>Whole-genome landscape of Medicago truncatula symbiotic genes.</title>
        <authorList>
            <person name="Pecrix Y."/>
            <person name="Gamas P."/>
            <person name="Carrere S."/>
        </authorList>
    </citation>
    <scope>NUCLEOTIDE SEQUENCE</scope>
    <source>
        <tissue evidence="3">Leaves</tissue>
    </source>
</reference>
<evidence type="ECO:0000313" key="4">
    <source>
        <dbReference type="EnsemblPlants" id="AES94621"/>
    </source>
</evidence>
<dbReference type="Proteomes" id="UP000002051">
    <property type="component" value="Chromosome 5"/>
</dbReference>
<dbReference type="Gramene" id="rna28951">
    <property type="protein sequence ID" value="RHN53976.1"/>
    <property type="gene ID" value="gene28951"/>
</dbReference>
<organism evidence="2 5">
    <name type="scientific">Medicago truncatula</name>
    <name type="common">Barrel medic</name>
    <name type="synonym">Medicago tribuloides</name>
    <dbReference type="NCBI Taxonomy" id="3880"/>
    <lineage>
        <taxon>Eukaryota</taxon>
        <taxon>Viridiplantae</taxon>
        <taxon>Streptophyta</taxon>
        <taxon>Embryophyta</taxon>
        <taxon>Tracheophyta</taxon>
        <taxon>Spermatophyta</taxon>
        <taxon>Magnoliopsida</taxon>
        <taxon>eudicotyledons</taxon>
        <taxon>Gunneridae</taxon>
        <taxon>Pentapetalae</taxon>
        <taxon>rosids</taxon>
        <taxon>fabids</taxon>
        <taxon>Fabales</taxon>
        <taxon>Fabaceae</taxon>
        <taxon>Papilionoideae</taxon>
        <taxon>50 kb inversion clade</taxon>
        <taxon>NPAAA clade</taxon>
        <taxon>Hologalegina</taxon>
        <taxon>IRL clade</taxon>
        <taxon>Trifolieae</taxon>
        <taxon>Medicago</taxon>
    </lineage>
</organism>